<keyword evidence="3" id="KW-1185">Reference proteome</keyword>
<protein>
    <submittedName>
        <fullName evidence="2">Uncharacterized protein</fullName>
    </submittedName>
</protein>
<name>A0AAV5ID05_9ROSI</name>
<proteinExistence type="predicted"/>
<gene>
    <name evidence="2" type="ORF">SLEP1_g9093</name>
</gene>
<accession>A0AAV5ID05</accession>
<reference evidence="2 3" key="1">
    <citation type="journal article" date="2021" name="Commun. Biol.">
        <title>The genome of Shorea leprosula (Dipterocarpaceae) highlights the ecological relevance of drought in aseasonal tropical rainforests.</title>
        <authorList>
            <person name="Ng K.K.S."/>
            <person name="Kobayashi M.J."/>
            <person name="Fawcett J.A."/>
            <person name="Hatakeyama M."/>
            <person name="Paape T."/>
            <person name="Ng C.H."/>
            <person name="Ang C.C."/>
            <person name="Tnah L.H."/>
            <person name="Lee C.T."/>
            <person name="Nishiyama T."/>
            <person name="Sese J."/>
            <person name="O'Brien M.J."/>
            <person name="Copetti D."/>
            <person name="Mohd Noor M.I."/>
            <person name="Ong R.C."/>
            <person name="Putra M."/>
            <person name="Sireger I.Z."/>
            <person name="Indrioko S."/>
            <person name="Kosugi Y."/>
            <person name="Izuno A."/>
            <person name="Isagi Y."/>
            <person name="Lee S.L."/>
            <person name="Shimizu K.K."/>
        </authorList>
    </citation>
    <scope>NUCLEOTIDE SEQUENCE [LARGE SCALE GENOMIC DNA]</scope>
    <source>
        <strain evidence="2">214</strain>
    </source>
</reference>
<feature type="region of interest" description="Disordered" evidence="1">
    <location>
        <begin position="105"/>
        <end position="194"/>
    </location>
</feature>
<dbReference type="AlphaFoldDB" id="A0AAV5ID05"/>
<comment type="caution">
    <text evidence="2">The sequence shown here is derived from an EMBL/GenBank/DDBJ whole genome shotgun (WGS) entry which is preliminary data.</text>
</comment>
<sequence>MEERRELTLEEEQTQEEKSFIDMEVIKEEIKRVQTKEGERTAEGERHKSEEVIEKNKERRGLVDFVSATDPKRMVRERRGLMDFRKLSSQSNLSRYVSLNHRVQYSSPNAGLKTKVKIQPLQPNGKKQEKQQGNEEKENSNLVTQPKSPVLGRQSKPASKAESIKTGDKAKGLSSKTITSSAKEKINNIFKSTE</sequence>
<feature type="compositionally biased region" description="Basic and acidic residues" evidence="1">
    <location>
        <begin position="162"/>
        <end position="171"/>
    </location>
</feature>
<evidence type="ECO:0000313" key="3">
    <source>
        <dbReference type="Proteomes" id="UP001054252"/>
    </source>
</evidence>
<evidence type="ECO:0000256" key="1">
    <source>
        <dbReference type="SAM" id="MobiDB-lite"/>
    </source>
</evidence>
<dbReference type="EMBL" id="BPVZ01000009">
    <property type="protein sequence ID" value="GKU95773.1"/>
    <property type="molecule type" value="Genomic_DNA"/>
</dbReference>
<feature type="compositionally biased region" description="Basic and acidic residues" evidence="1">
    <location>
        <begin position="126"/>
        <end position="139"/>
    </location>
</feature>
<dbReference type="Proteomes" id="UP001054252">
    <property type="component" value="Unassembled WGS sequence"/>
</dbReference>
<organism evidence="2 3">
    <name type="scientific">Rubroshorea leprosula</name>
    <dbReference type="NCBI Taxonomy" id="152421"/>
    <lineage>
        <taxon>Eukaryota</taxon>
        <taxon>Viridiplantae</taxon>
        <taxon>Streptophyta</taxon>
        <taxon>Embryophyta</taxon>
        <taxon>Tracheophyta</taxon>
        <taxon>Spermatophyta</taxon>
        <taxon>Magnoliopsida</taxon>
        <taxon>eudicotyledons</taxon>
        <taxon>Gunneridae</taxon>
        <taxon>Pentapetalae</taxon>
        <taxon>rosids</taxon>
        <taxon>malvids</taxon>
        <taxon>Malvales</taxon>
        <taxon>Dipterocarpaceae</taxon>
        <taxon>Rubroshorea</taxon>
    </lineage>
</organism>
<evidence type="ECO:0000313" key="2">
    <source>
        <dbReference type="EMBL" id="GKU95773.1"/>
    </source>
</evidence>